<dbReference type="SUPFAM" id="SSF56300">
    <property type="entry name" value="Metallo-dependent phosphatases"/>
    <property type="match status" value="1"/>
</dbReference>
<dbReference type="EMBL" id="DXEM01000010">
    <property type="protein sequence ID" value="HIX67113.1"/>
    <property type="molecule type" value="Genomic_DNA"/>
</dbReference>
<dbReference type="Gene3D" id="3.60.21.10">
    <property type="match status" value="1"/>
</dbReference>
<keyword evidence="2" id="KW-0378">Hydrolase</keyword>
<dbReference type="GO" id="GO:0016020">
    <property type="term" value="C:membrane"/>
    <property type="evidence" value="ECO:0007669"/>
    <property type="project" value="GOC"/>
</dbReference>
<gene>
    <name evidence="4" type="ORF">H9735_03170</name>
</gene>
<feature type="domain" description="Calcineurin-like phosphoesterase" evidence="3">
    <location>
        <begin position="39"/>
        <end position="219"/>
    </location>
</feature>
<reference evidence="4" key="1">
    <citation type="journal article" date="2021" name="PeerJ">
        <title>Extensive microbial diversity within the chicken gut microbiome revealed by metagenomics and culture.</title>
        <authorList>
            <person name="Gilroy R."/>
            <person name="Ravi A."/>
            <person name="Getino M."/>
            <person name="Pursley I."/>
            <person name="Horton D.L."/>
            <person name="Alikhan N.F."/>
            <person name="Baker D."/>
            <person name="Gharbi K."/>
            <person name="Hall N."/>
            <person name="Watson M."/>
            <person name="Adriaenssens E.M."/>
            <person name="Foster-Nyarko E."/>
            <person name="Jarju S."/>
            <person name="Secka A."/>
            <person name="Antonio M."/>
            <person name="Oren A."/>
            <person name="Chaudhuri R.R."/>
            <person name="La Ragione R."/>
            <person name="Hildebrand F."/>
            <person name="Pallen M.J."/>
        </authorList>
    </citation>
    <scope>NUCLEOTIDE SEQUENCE</scope>
    <source>
        <strain evidence="4">CHK191-13928</strain>
    </source>
</reference>
<evidence type="ECO:0000256" key="2">
    <source>
        <dbReference type="ARBA" id="ARBA00022801"/>
    </source>
</evidence>
<evidence type="ECO:0000259" key="3">
    <source>
        <dbReference type="Pfam" id="PF00149"/>
    </source>
</evidence>
<dbReference type="InterPro" id="IPR051158">
    <property type="entry name" value="Metallophosphoesterase_sf"/>
</dbReference>
<accession>A0A9D1WU02</accession>
<dbReference type="InterPro" id="IPR004843">
    <property type="entry name" value="Calcineurin-like_PHP"/>
</dbReference>
<comment type="caution">
    <text evidence="4">The sequence shown here is derived from an EMBL/GenBank/DDBJ whole genome shotgun (WGS) entry which is preliminary data.</text>
</comment>
<organism evidence="4 5">
    <name type="scientific">Candidatus Anaerostipes excrementavium</name>
    <dbReference type="NCBI Taxonomy" id="2838463"/>
    <lineage>
        <taxon>Bacteria</taxon>
        <taxon>Bacillati</taxon>
        <taxon>Bacillota</taxon>
        <taxon>Clostridia</taxon>
        <taxon>Lachnospirales</taxon>
        <taxon>Lachnospiraceae</taxon>
        <taxon>Anaerostipes</taxon>
    </lineage>
</organism>
<dbReference type="GO" id="GO:0046872">
    <property type="term" value="F:metal ion binding"/>
    <property type="evidence" value="ECO:0007669"/>
    <property type="project" value="UniProtKB-KW"/>
</dbReference>
<dbReference type="Proteomes" id="UP000886721">
    <property type="component" value="Unassembled WGS sequence"/>
</dbReference>
<dbReference type="AlphaFoldDB" id="A0A9D1WU02"/>
<dbReference type="PANTHER" id="PTHR31302">
    <property type="entry name" value="TRANSMEMBRANE PROTEIN WITH METALLOPHOSPHOESTERASE DOMAIN-RELATED"/>
    <property type="match status" value="1"/>
</dbReference>
<dbReference type="PANTHER" id="PTHR31302:SF31">
    <property type="entry name" value="PHOSPHODIESTERASE YAEI"/>
    <property type="match status" value="1"/>
</dbReference>
<evidence type="ECO:0000313" key="4">
    <source>
        <dbReference type="EMBL" id="HIX67113.1"/>
    </source>
</evidence>
<dbReference type="GO" id="GO:0008758">
    <property type="term" value="F:UDP-2,3-diacylglucosamine hydrolase activity"/>
    <property type="evidence" value="ECO:0007669"/>
    <property type="project" value="TreeGrafter"/>
</dbReference>
<keyword evidence="1" id="KW-0479">Metal-binding</keyword>
<sequence>MAAALAAVIVLASSKENKKLVTEEYVISSPKIPQAFDGFRIVFLTDLHCNKFGEENEELLRMIDQCDPQIVLVGGDMLISKEDKPTDVPLKLMKELAGKYPVYYANGNHEMRLMRHEEIYGSRYREYVHQLKEYGVWHMFNETIILEQDGQYILLASIDLEPRFYRRFRIQEMKTEDIELALGKTAGNAFRILLAHNPNYFKTYANWGSDLVLSGHFHGGMVRVPGVGGVISPQFQLFPKYDAGEYHFGNSTMILSRGLGNHSIKLRLFNKPEVSCITLKRQRNES</sequence>
<dbReference type="InterPro" id="IPR029052">
    <property type="entry name" value="Metallo-depent_PP-like"/>
</dbReference>
<evidence type="ECO:0000256" key="1">
    <source>
        <dbReference type="ARBA" id="ARBA00022723"/>
    </source>
</evidence>
<evidence type="ECO:0000313" key="5">
    <source>
        <dbReference type="Proteomes" id="UP000886721"/>
    </source>
</evidence>
<name>A0A9D1WU02_9FIRM</name>
<dbReference type="Pfam" id="PF00149">
    <property type="entry name" value="Metallophos"/>
    <property type="match status" value="1"/>
</dbReference>
<dbReference type="GO" id="GO:0009245">
    <property type="term" value="P:lipid A biosynthetic process"/>
    <property type="evidence" value="ECO:0007669"/>
    <property type="project" value="TreeGrafter"/>
</dbReference>
<protein>
    <submittedName>
        <fullName evidence="4">Metallophosphoesterase</fullName>
    </submittedName>
</protein>
<proteinExistence type="predicted"/>
<reference evidence="4" key="2">
    <citation type="submission" date="2021-04" db="EMBL/GenBank/DDBJ databases">
        <authorList>
            <person name="Gilroy R."/>
        </authorList>
    </citation>
    <scope>NUCLEOTIDE SEQUENCE</scope>
    <source>
        <strain evidence="4">CHK191-13928</strain>
    </source>
</reference>